<dbReference type="Proteomes" id="UP000554520">
    <property type="component" value="Unassembled WGS sequence"/>
</dbReference>
<reference evidence="4 5" key="1">
    <citation type="submission" date="2020-08" db="EMBL/GenBank/DDBJ databases">
        <title>Genomic Encyclopedia of Type Strains, Phase III (KMG-III): the genomes of soil and plant-associated and newly described type strains.</title>
        <authorList>
            <person name="Whitman W."/>
        </authorList>
    </citation>
    <scope>NUCLEOTIDE SEQUENCE [LARGE SCALE GENOMIC DNA]</scope>
    <source>
        <strain evidence="4 5">CECT 7015</strain>
    </source>
</reference>
<comment type="caution">
    <text evidence="4">The sequence shown here is derived from an EMBL/GenBank/DDBJ whole genome shotgun (WGS) entry which is preliminary data.</text>
</comment>
<accession>A0A839U7I8</accession>
<dbReference type="EC" id="3.2.1.17" evidence="3"/>
<comment type="similarity">
    <text evidence="3">Belongs to the glycosyl hydrolase 24 family.</text>
</comment>
<dbReference type="Pfam" id="PF00959">
    <property type="entry name" value="Phage_lysozyme"/>
    <property type="match status" value="1"/>
</dbReference>
<keyword evidence="2 3" id="KW-0081">Bacteriolytic enzyme</keyword>
<comment type="catalytic activity">
    <reaction evidence="3">
        <text>Hydrolysis of (1-&gt;4)-beta-linkages between N-acetylmuramic acid and N-acetyl-D-glucosamine residues in a peptidoglycan and between N-acetyl-D-glucosamine residues in chitodextrins.</text>
        <dbReference type="EC" id="3.2.1.17"/>
    </reaction>
</comment>
<dbReference type="PANTHER" id="PTHR38107">
    <property type="match status" value="1"/>
</dbReference>
<dbReference type="GO" id="GO:0031640">
    <property type="term" value="P:killing of cells of another organism"/>
    <property type="evidence" value="ECO:0007669"/>
    <property type="project" value="UniProtKB-KW"/>
</dbReference>
<dbReference type="InterPro" id="IPR023347">
    <property type="entry name" value="Lysozyme_dom_sf"/>
</dbReference>
<dbReference type="InterPro" id="IPR002196">
    <property type="entry name" value="Glyco_hydro_24"/>
</dbReference>
<evidence type="ECO:0000256" key="1">
    <source>
        <dbReference type="ARBA" id="ARBA00022529"/>
    </source>
</evidence>
<dbReference type="Gene3D" id="1.10.530.40">
    <property type="match status" value="1"/>
</dbReference>
<keyword evidence="1 3" id="KW-0929">Antimicrobial</keyword>
<dbReference type="GO" id="GO:0016998">
    <property type="term" value="P:cell wall macromolecule catabolic process"/>
    <property type="evidence" value="ECO:0007669"/>
    <property type="project" value="InterPro"/>
</dbReference>
<dbReference type="SUPFAM" id="SSF53955">
    <property type="entry name" value="Lysozyme-like"/>
    <property type="match status" value="1"/>
</dbReference>
<dbReference type="RefSeq" id="WP_183661382.1">
    <property type="nucleotide sequence ID" value="NZ_JACHXN010000003.1"/>
</dbReference>
<dbReference type="GO" id="GO:0042742">
    <property type="term" value="P:defense response to bacterium"/>
    <property type="evidence" value="ECO:0007669"/>
    <property type="project" value="UniProtKB-KW"/>
</dbReference>
<dbReference type="AlphaFoldDB" id="A0A839U7I8"/>
<keyword evidence="3" id="KW-0378">Hydrolase</keyword>
<gene>
    <name evidence="4" type="ORF">FHS21_001353</name>
</gene>
<dbReference type="CDD" id="cd16900">
    <property type="entry name" value="endolysin_R21-like"/>
    <property type="match status" value="1"/>
</dbReference>
<evidence type="ECO:0000256" key="3">
    <source>
        <dbReference type="RuleBase" id="RU003788"/>
    </source>
</evidence>
<dbReference type="GO" id="GO:0003796">
    <property type="term" value="F:lysozyme activity"/>
    <property type="evidence" value="ECO:0007669"/>
    <property type="project" value="UniProtKB-EC"/>
</dbReference>
<name>A0A839U7I8_9HYPH</name>
<keyword evidence="5" id="KW-1185">Reference proteome</keyword>
<sequence>MPINKIRSSSRAKAAIAAVILSASATGWLAFFSPERITPASVHTAIEQGITPPAVDLAVNKLIIPWEGLVLQSHWDSFAKIWDICYGETRINGKAVTAGMSFTPAECLAMLKVRVINDYYLPLVDGVKGYVEAPVSVQASLLSGAYNFGVSAAKRSTAARLTTARKYRQACEAQTAFNRAGGRIVNGLVLRREMGDKQRLGEAELCVSGL</sequence>
<dbReference type="InterPro" id="IPR023346">
    <property type="entry name" value="Lysozyme-like_dom_sf"/>
</dbReference>
<dbReference type="InterPro" id="IPR051018">
    <property type="entry name" value="Bacteriophage_GH24"/>
</dbReference>
<organism evidence="4 5">
    <name type="scientific">Phyllobacterium trifolii</name>
    <dbReference type="NCBI Taxonomy" id="300193"/>
    <lineage>
        <taxon>Bacteria</taxon>
        <taxon>Pseudomonadati</taxon>
        <taxon>Pseudomonadota</taxon>
        <taxon>Alphaproteobacteria</taxon>
        <taxon>Hyphomicrobiales</taxon>
        <taxon>Phyllobacteriaceae</taxon>
        <taxon>Phyllobacterium</taxon>
    </lineage>
</organism>
<keyword evidence="3" id="KW-0326">Glycosidase</keyword>
<evidence type="ECO:0000313" key="4">
    <source>
        <dbReference type="EMBL" id="MBB3144952.1"/>
    </source>
</evidence>
<dbReference type="EMBL" id="JACHXN010000003">
    <property type="protein sequence ID" value="MBB3144952.1"/>
    <property type="molecule type" value="Genomic_DNA"/>
</dbReference>
<proteinExistence type="inferred from homology"/>
<evidence type="ECO:0000256" key="2">
    <source>
        <dbReference type="ARBA" id="ARBA00022638"/>
    </source>
</evidence>
<evidence type="ECO:0000313" key="5">
    <source>
        <dbReference type="Proteomes" id="UP000554520"/>
    </source>
</evidence>
<protein>
    <recommendedName>
        <fullName evidence="3">Lysozyme</fullName>
        <ecNumber evidence="3">3.2.1.17</ecNumber>
    </recommendedName>
</protein>
<dbReference type="PANTHER" id="PTHR38107:SF3">
    <property type="entry name" value="LYSOZYME RRRD-RELATED"/>
    <property type="match status" value="1"/>
</dbReference>
<dbReference type="GO" id="GO:0009253">
    <property type="term" value="P:peptidoglycan catabolic process"/>
    <property type="evidence" value="ECO:0007669"/>
    <property type="project" value="InterPro"/>
</dbReference>